<organism evidence="1 2">
    <name type="scientific">Kosakonia oryzae</name>
    <dbReference type="NCBI Taxonomy" id="497725"/>
    <lineage>
        <taxon>Bacteria</taxon>
        <taxon>Pseudomonadati</taxon>
        <taxon>Pseudomonadota</taxon>
        <taxon>Gammaproteobacteria</taxon>
        <taxon>Enterobacterales</taxon>
        <taxon>Enterobacteriaceae</taxon>
        <taxon>Kosakonia</taxon>
    </lineage>
</organism>
<sequence length="64" mass="7444">MSRTVSVLTKSDKLKGIDVERHEKEVIGREEWGWKQQGWREIARSRSLSRQPAENTLTHQALTV</sequence>
<dbReference type="EMBL" id="FOKO01000001">
    <property type="protein sequence ID" value="SFB71494.1"/>
    <property type="molecule type" value="Genomic_DNA"/>
</dbReference>
<proteinExistence type="predicted"/>
<protein>
    <submittedName>
        <fullName evidence="1">Uncharacterized protein</fullName>
    </submittedName>
</protein>
<accession>A0AA94H016</accession>
<name>A0AA94H016_9ENTR</name>
<comment type="caution">
    <text evidence="1">The sequence shown here is derived from an EMBL/GenBank/DDBJ whole genome shotgun (WGS) entry which is preliminary data.</text>
</comment>
<evidence type="ECO:0000313" key="2">
    <source>
        <dbReference type="Proteomes" id="UP000182314"/>
    </source>
</evidence>
<dbReference type="Proteomes" id="UP000182314">
    <property type="component" value="Unassembled WGS sequence"/>
</dbReference>
<dbReference type="AlphaFoldDB" id="A0AA94H016"/>
<gene>
    <name evidence="1" type="ORF">SAMN05216286_0457</name>
</gene>
<evidence type="ECO:0000313" key="1">
    <source>
        <dbReference type="EMBL" id="SFB71494.1"/>
    </source>
</evidence>
<reference evidence="1 2" key="1">
    <citation type="submission" date="2016-10" db="EMBL/GenBank/DDBJ databases">
        <authorList>
            <person name="Varghese N."/>
            <person name="Submissions S."/>
        </authorList>
    </citation>
    <scope>NUCLEOTIDE SEQUENCE [LARGE SCALE GENOMIC DNA]</scope>
    <source>
        <strain evidence="1 2">CGMCC 1.7012</strain>
    </source>
</reference>